<evidence type="ECO:0000313" key="8">
    <source>
        <dbReference type="Proteomes" id="UP000269591"/>
    </source>
</evidence>
<dbReference type="GO" id="GO:0005829">
    <property type="term" value="C:cytosol"/>
    <property type="evidence" value="ECO:0007669"/>
    <property type="project" value="TreeGrafter"/>
</dbReference>
<dbReference type="AlphaFoldDB" id="A0A3N0ASF3"/>
<keyword evidence="2 6" id="KW-0698">rRNA processing</keyword>
<feature type="binding site" evidence="6">
    <location>
        <position position="144"/>
    </location>
    <ligand>
        <name>S-adenosyl-L-methionine</name>
        <dbReference type="ChEBI" id="CHEBI:59789"/>
    </ligand>
</feature>
<dbReference type="InterPro" id="IPR029063">
    <property type="entry name" value="SAM-dependent_MTases_sf"/>
</dbReference>
<keyword evidence="3 6" id="KW-0489">Methyltransferase</keyword>
<keyword evidence="8" id="KW-1185">Reference proteome</keyword>
<dbReference type="PIRSF" id="PIRSF003078">
    <property type="entry name" value="GidB"/>
    <property type="match status" value="1"/>
</dbReference>
<dbReference type="EMBL" id="QIBX01000023">
    <property type="protein sequence ID" value="RNL37772.1"/>
    <property type="molecule type" value="Genomic_DNA"/>
</dbReference>
<dbReference type="RefSeq" id="WP_123209627.1">
    <property type="nucleotide sequence ID" value="NZ_JBHTHO010000026.1"/>
</dbReference>
<reference evidence="8" key="1">
    <citation type="submission" date="2018-05" db="EMBL/GenBank/DDBJ databases">
        <title>Genome Sequencing of selected type strains of the family Eggerthellaceae.</title>
        <authorList>
            <person name="Danylec N."/>
            <person name="Stoll D.A."/>
            <person name="Doetsch A."/>
            <person name="Huch M."/>
        </authorList>
    </citation>
    <scope>NUCLEOTIDE SEQUENCE [LARGE SCALE GENOMIC DNA]</scope>
    <source>
        <strain evidence="8">DSM 24851</strain>
    </source>
</reference>
<feature type="binding site" evidence="6">
    <location>
        <begin position="127"/>
        <end position="128"/>
    </location>
    <ligand>
        <name>S-adenosyl-L-methionine</name>
        <dbReference type="ChEBI" id="CHEBI:59789"/>
    </ligand>
</feature>
<dbReference type="Gene3D" id="3.40.50.150">
    <property type="entry name" value="Vaccinia Virus protein VP39"/>
    <property type="match status" value="1"/>
</dbReference>
<comment type="function">
    <text evidence="6">Specifically methylates the N7 position of a guanine in 16S rRNA.</text>
</comment>
<dbReference type="PANTHER" id="PTHR31760:SF0">
    <property type="entry name" value="S-ADENOSYL-L-METHIONINE-DEPENDENT METHYLTRANSFERASES SUPERFAMILY PROTEIN"/>
    <property type="match status" value="1"/>
</dbReference>
<protein>
    <recommendedName>
        <fullName evidence="6">Ribosomal RNA small subunit methyltransferase G</fullName>
        <ecNumber evidence="6">2.1.1.-</ecNumber>
    </recommendedName>
    <alternativeName>
        <fullName evidence="6">16S rRNA 7-methylguanosine methyltransferase</fullName>
        <shortName evidence="6">16S rRNA m7G methyltransferase</shortName>
    </alternativeName>
</protein>
<evidence type="ECO:0000313" key="7">
    <source>
        <dbReference type="EMBL" id="RNL37772.1"/>
    </source>
</evidence>
<sequence length="238" mass="26229">MSSFTNLMESRYGISVSDNQEALLVKDLRAIMEVNQVMNLTRITSEEEGMVLHLEDSLTGLPYVNEAPEGLYGDLGTGGGFPGIPLCIMTGRKTVLVDSVKKKVRALENVAADLDLSDLVEGYDGRIEDLALERKGEFSVVTARALSSLPSLMELACPLLCKQGRLVCYKAQPSHEELSMADDIEELLGLKKVIHDAFELSDGSQRCIIVYEKVSKPHIRLPRRVGLAQKTPLTRPKK</sequence>
<accession>A0A3N0ASF3</accession>
<comment type="similarity">
    <text evidence="6">Belongs to the methyltransferase superfamily. RNA methyltransferase RsmG family.</text>
</comment>
<keyword evidence="1 6" id="KW-0963">Cytoplasm</keyword>
<comment type="caution">
    <text evidence="7">The sequence shown here is derived from an EMBL/GenBank/DDBJ whole genome shotgun (WGS) entry which is preliminary data.</text>
</comment>
<proteinExistence type="inferred from homology"/>
<dbReference type="NCBIfam" id="TIGR00138">
    <property type="entry name" value="rsmG_gidB"/>
    <property type="match status" value="1"/>
</dbReference>
<dbReference type="EC" id="2.1.1.-" evidence="6"/>
<dbReference type="SUPFAM" id="SSF53335">
    <property type="entry name" value="S-adenosyl-L-methionine-dependent methyltransferases"/>
    <property type="match status" value="1"/>
</dbReference>
<organism evidence="7 8">
    <name type="scientific">Slackia equolifaciens</name>
    <dbReference type="NCBI Taxonomy" id="498718"/>
    <lineage>
        <taxon>Bacteria</taxon>
        <taxon>Bacillati</taxon>
        <taxon>Actinomycetota</taxon>
        <taxon>Coriobacteriia</taxon>
        <taxon>Eggerthellales</taxon>
        <taxon>Eggerthellaceae</taxon>
        <taxon>Slackia</taxon>
    </lineage>
</organism>
<name>A0A3N0ASF3_9ACTN</name>
<evidence type="ECO:0000256" key="5">
    <source>
        <dbReference type="ARBA" id="ARBA00022691"/>
    </source>
</evidence>
<evidence type="ECO:0000256" key="4">
    <source>
        <dbReference type="ARBA" id="ARBA00022679"/>
    </source>
</evidence>
<dbReference type="Proteomes" id="UP000269591">
    <property type="component" value="Unassembled WGS sequence"/>
</dbReference>
<dbReference type="PANTHER" id="PTHR31760">
    <property type="entry name" value="S-ADENOSYL-L-METHIONINE-DEPENDENT METHYLTRANSFERASES SUPERFAMILY PROTEIN"/>
    <property type="match status" value="1"/>
</dbReference>
<feature type="binding site" evidence="6">
    <location>
        <position position="76"/>
    </location>
    <ligand>
        <name>S-adenosyl-L-methionine</name>
        <dbReference type="ChEBI" id="CHEBI:59789"/>
    </ligand>
</feature>
<dbReference type="HAMAP" id="MF_00074">
    <property type="entry name" value="16SrRNA_methyltr_G"/>
    <property type="match status" value="1"/>
</dbReference>
<gene>
    <name evidence="6 7" type="primary">rsmG</name>
    <name evidence="7" type="ORF">DMP06_10180</name>
</gene>
<dbReference type="GO" id="GO:0070043">
    <property type="term" value="F:rRNA (guanine-N7-)-methyltransferase activity"/>
    <property type="evidence" value="ECO:0007669"/>
    <property type="project" value="UniProtKB-UniRule"/>
</dbReference>
<keyword evidence="4 6" id="KW-0808">Transferase</keyword>
<dbReference type="Pfam" id="PF02527">
    <property type="entry name" value="GidB"/>
    <property type="match status" value="1"/>
</dbReference>
<evidence type="ECO:0000256" key="3">
    <source>
        <dbReference type="ARBA" id="ARBA00022603"/>
    </source>
</evidence>
<comment type="caution">
    <text evidence="6">Lacks conserved residue(s) required for the propagation of feature annotation.</text>
</comment>
<dbReference type="InterPro" id="IPR003682">
    <property type="entry name" value="rRNA_ssu_MeTfrase_G"/>
</dbReference>
<dbReference type="OrthoDB" id="9808773at2"/>
<evidence type="ECO:0000256" key="6">
    <source>
        <dbReference type="HAMAP-Rule" id="MF_00074"/>
    </source>
</evidence>
<comment type="subcellular location">
    <subcellularLocation>
        <location evidence="6">Cytoplasm</location>
    </subcellularLocation>
</comment>
<feature type="binding site" evidence="6">
    <location>
        <position position="81"/>
    </location>
    <ligand>
        <name>S-adenosyl-L-methionine</name>
        <dbReference type="ChEBI" id="CHEBI:59789"/>
    </ligand>
</feature>
<evidence type="ECO:0000256" key="1">
    <source>
        <dbReference type="ARBA" id="ARBA00022490"/>
    </source>
</evidence>
<evidence type="ECO:0000256" key="2">
    <source>
        <dbReference type="ARBA" id="ARBA00022552"/>
    </source>
</evidence>
<keyword evidence="5 6" id="KW-0949">S-adenosyl-L-methionine</keyword>